<evidence type="ECO:0000313" key="3">
    <source>
        <dbReference type="RefSeq" id="XP_016043629.1"/>
    </source>
</evidence>
<evidence type="ECO:0000313" key="2">
    <source>
        <dbReference type="Proteomes" id="UP001652624"/>
    </source>
</evidence>
<reference evidence="3" key="1">
    <citation type="submission" date="2025-04" db="UniProtKB">
        <authorList>
            <consortium name="RefSeq"/>
        </authorList>
    </citation>
    <scope>IDENTIFICATION</scope>
</reference>
<dbReference type="CTD" id="11130"/>
<dbReference type="eggNOG" id="ENOG502S6PG">
    <property type="taxonomic scope" value="Eukaryota"/>
</dbReference>
<sequence>MEPAVETRAAAAVREVLAEATGILEPVGPREEAELPAQVLAEFVADSRKKDKLLCSQLQVADLLQNFLAQQTSQGLDPLASEDISRQKAVAAKEQWKELKAAYQEHVEDITRMLTHFTPKVDEVQKKRAQLQDALEQLQAKKQLAAEKLRTAQKQWQLQQEKQVQFLAEVSAEVRNAKTGIQQELEQLSRELEALKQQSLQEQDKLRRHQIFLQLLYTLQGQVQAEEPEPQTNNLPEEKPQ</sequence>
<dbReference type="FunCoup" id="A0A1S3WBZ6">
    <property type="interactions" value="656"/>
</dbReference>
<dbReference type="RefSeq" id="XP_060045394.1">
    <property type="nucleotide sequence ID" value="XM_060189411.1"/>
</dbReference>
<feature type="coiled-coil region" evidence="1">
    <location>
        <begin position="121"/>
        <end position="205"/>
    </location>
</feature>
<dbReference type="InterPro" id="IPR029092">
    <property type="entry name" value="Zwint-1"/>
</dbReference>
<dbReference type="PANTHER" id="PTHR31504:SF1">
    <property type="entry name" value="ZW10 INTERACTOR"/>
    <property type="match status" value="1"/>
</dbReference>
<evidence type="ECO:0000256" key="1">
    <source>
        <dbReference type="SAM" id="Coils"/>
    </source>
</evidence>
<name>A0A1S3WBZ6_ERIEU</name>
<dbReference type="OrthoDB" id="9893446at2759"/>
<evidence type="ECO:0000313" key="4">
    <source>
        <dbReference type="RefSeq" id="XP_060045339.1"/>
    </source>
</evidence>
<dbReference type="Proteomes" id="UP001652624">
    <property type="component" value="Chromosome 1"/>
</dbReference>
<dbReference type="InParanoid" id="A0A1S3WBZ6"/>
<dbReference type="RefSeq" id="XP_060045339.1">
    <property type="nucleotide sequence ID" value="XM_060189356.1"/>
</dbReference>
<dbReference type="PANTHER" id="PTHR31504">
    <property type="entry name" value="ZW10 INTERACTOR ZWINT"/>
    <property type="match status" value="1"/>
</dbReference>
<proteinExistence type="predicted"/>
<dbReference type="GeneID" id="103113548"/>
<keyword evidence="2" id="KW-1185">Reference proteome</keyword>
<reference evidence="2 5" key="2">
    <citation type="submission" date="2025-05" db="UniProtKB">
        <authorList>
            <consortium name="RefSeq"/>
        </authorList>
    </citation>
    <scope>NUCLEOTIDE SEQUENCE [LARGE SCALE GENOMIC DNA]</scope>
</reference>
<accession>A0A1S3WBZ6</accession>
<evidence type="ECO:0000313" key="5">
    <source>
        <dbReference type="RefSeq" id="XP_060045394.1"/>
    </source>
</evidence>
<organism evidence="2 3">
    <name type="scientific">Erinaceus europaeus</name>
    <name type="common">Western European hedgehog</name>
    <dbReference type="NCBI Taxonomy" id="9365"/>
    <lineage>
        <taxon>Eukaryota</taxon>
        <taxon>Metazoa</taxon>
        <taxon>Chordata</taxon>
        <taxon>Craniata</taxon>
        <taxon>Vertebrata</taxon>
        <taxon>Euteleostomi</taxon>
        <taxon>Mammalia</taxon>
        <taxon>Eutheria</taxon>
        <taxon>Laurasiatheria</taxon>
        <taxon>Eulipotyphla</taxon>
        <taxon>Erinaceidae</taxon>
        <taxon>Erinaceinae</taxon>
        <taxon>Erinaceus</taxon>
    </lineage>
</organism>
<dbReference type="GO" id="GO:0000776">
    <property type="term" value="C:kinetochore"/>
    <property type="evidence" value="ECO:0007669"/>
    <property type="project" value="InterPro"/>
</dbReference>
<keyword evidence="1" id="KW-0175">Coiled coil</keyword>
<dbReference type="RefSeq" id="XP_016043629.1">
    <property type="nucleotide sequence ID" value="XM_016188143.1"/>
</dbReference>
<gene>
    <name evidence="3 4 5" type="primary">ZWINT</name>
</gene>
<protein>
    <submittedName>
        <fullName evidence="3 4">ZW10 interactor</fullName>
    </submittedName>
</protein>
<dbReference type="AlphaFoldDB" id="A0A1S3WBZ6"/>
<dbReference type="Pfam" id="PF15556">
    <property type="entry name" value="Zwint"/>
    <property type="match status" value="1"/>
</dbReference>